<evidence type="ECO:0000256" key="3">
    <source>
        <dbReference type="ARBA" id="ARBA00022723"/>
    </source>
</evidence>
<protein>
    <recommendedName>
        <fullName evidence="7">Fe-S hydro-lyase tartrate dehydratase alpha-type catalytic domain-containing protein</fullName>
    </recommendedName>
</protein>
<gene>
    <name evidence="8" type="ORF">METESE_21620</name>
</gene>
<accession>A0AA48GVU4</accession>
<keyword evidence="2" id="KW-0004">4Fe-4S</keyword>
<evidence type="ECO:0000256" key="4">
    <source>
        <dbReference type="ARBA" id="ARBA00023004"/>
    </source>
</evidence>
<dbReference type="GO" id="GO:0046872">
    <property type="term" value="F:metal ion binding"/>
    <property type="evidence" value="ECO:0007669"/>
    <property type="project" value="UniProtKB-KW"/>
</dbReference>
<evidence type="ECO:0000313" key="9">
    <source>
        <dbReference type="Proteomes" id="UP001228113"/>
    </source>
</evidence>
<evidence type="ECO:0000313" key="8">
    <source>
        <dbReference type="EMBL" id="BDU77204.1"/>
    </source>
</evidence>
<evidence type="ECO:0000259" key="7">
    <source>
        <dbReference type="Pfam" id="PF05681"/>
    </source>
</evidence>
<dbReference type="Pfam" id="PF05681">
    <property type="entry name" value="Fumerase"/>
    <property type="match status" value="1"/>
</dbReference>
<keyword evidence="4" id="KW-0408">Iron</keyword>
<evidence type="ECO:0000256" key="6">
    <source>
        <dbReference type="ARBA" id="ARBA00023239"/>
    </source>
</evidence>
<keyword evidence="3" id="KW-0479">Metal-binding</keyword>
<dbReference type="EMBL" id="AP027081">
    <property type="protein sequence ID" value="BDU77204.1"/>
    <property type="molecule type" value="Genomic_DNA"/>
</dbReference>
<evidence type="ECO:0000256" key="2">
    <source>
        <dbReference type="ARBA" id="ARBA00022485"/>
    </source>
</evidence>
<dbReference type="KEGG" id="msea:METESE_21620"/>
<dbReference type="GO" id="GO:0051539">
    <property type="term" value="F:4 iron, 4 sulfur cluster binding"/>
    <property type="evidence" value="ECO:0007669"/>
    <property type="project" value="UniProtKB-KW"/>
</dbReference>
<dbReference type="NCBIfam" id="TIGR00722">
    <property type="entry name" value="ttdA_fumA_fumB"/>
    <property type="match status" value="1"/>
</dbReference>
<comment type="similarity">
    <text evidence="1">Belongs to the class-I fumarase family.</text>
</comment>
<evidence type="ECO:0000256" key="5">
    <source>
        <dbReference type="ARBA" id="ARBA00023014"/>
    </source>
</evidence>
<keyword evidence="6" id="KW-0456">Lyase</keyword>
<dbReference type="InterPro" id="IPR004646">
    <property type="entry name" value="Fe-S_hydro-lyase_TtdA-typ_cat"/>
</dbReference>
<keyword evidence="9" id="KW-1185">Reference proteome</keyword>
<dbReference type="PANTHER" id="PTHR43351:SF2">
    <property type="entry name" value="L(+)-TARTRATE DEHYDRATASE SUBUNIT BETA-RELATED"/>
    <property type="match status" value="1"/>
</dbReference>
<name>A0AA48GVU4_9BACT</name>
<keyword evidence="5" id="KW-0411">Iron-sulfur</keyword>
<sequence>MTACPLPSLTSLETVEARSVLPADWKADLANPASVDLTLPVLELIRRSTTRLPQDVIEALVAFRNREAEGSRAANTLDTMLENVTLADENVAPLCQDTGTLIFWVRHPFGFSQRVLKQQVRKAVAEATAKSWLRPNCVESLSGRNPGNNMDPFGETHPVVHFEEHEGPGIEISIMQKGGGCENVGAQYRLPDVAIGAGRDLGGVRKCIIDAVTKAQGQGCSPGILGVAIGGDRVTGYERSKEVILRKLGTPNPDPKLDAFERQLTEELNSLGIGPMGYGGLTTVLGVNVSEMWRHPASFYVSISYMCWSSRRMDLVIEPSGNAVYR</sequence>
<dbReference type="PANTHER" id="PTHR43351">
    <property type="entry name" value="L(+)-TARTRATE DEHYDRATASE SUBUNIT BETA"/>
    <property type="match status" value="1"/>
</dbReference>
<dbReference type="GO" id="GO:0016829">
    <property type="term" value="F:lyase activity"/>
    <property type="evidence" value="ECO:0007669"/>
    <property type="project" value="UniProtKB-KW"/>
</dbReference>
<dbReference type="AlphaFoldDB" id="A0AA48GVU4"/>
<dbReference type="Proteomes" id="UP001228113">
    <property type="component" value="Chromosome"/>
</dbReference>
<proteinExistence type="inferred from homology"/>
<reference evidence="8" key="1">
    <citation type="journal article" date="2023" name="Int. J. Syst. Evol. Microbiol.">
        <title>Mesoterricola silvestris gen. nov., sp. nov., Mesoterricola sediminis sp. nov., Geothrix oryzae sp. nov., Geothrix edaphica sp. nov., Geothrix rubra sp. nov., and Geothrix limicola sp. nov., six novel members of Acidobacteriota isolated from soils.</title>
        <authorList>
            <person name="Itoh H."/>
            <person name="Sugisawa Y."/>
            <person name="Mise K."/>
            <person name="Xu Z."/>
            <person name="Kuniyasu M."/>
            <person name="Ushijima N."/>
            <person name="Kawano K."/>
            <person name="Kobayashi E."/>
            <person name="Shiratori Y."/>
            <person name="Masuda Y."/>
            <person name="Senoo K."/>
        </authorList>
    </citation>
    <scope>NUCLEOTIDE SEQUENCE</scope>
    <source>
        <strain evidence="8">W786</strain>
    </source>
</reference>
<feature type="domain" description="Fe-S hydro-lyase tartrate dehydratase alpha-type catalytic" evidence="7">
    <location>
        <begin position="41"/>
        <end position="314"/>
    </location>
</feature>
<organism evidence="8 9">
    <name type="scientific">Mesoterricola sediminis</name>
    <dbReference type="NCBI Taxonomy" id="2927980"/>
    <lineage>
        <taxon>Bacteria</taxon>
        <taxon>Pseudomonadati</taxon>
        <taxon>Acidobacteriota</taxon>
        <taxon>Holophagae</taxon>
        <taxon>Holophagales</taxon>
        <taxon>Holophagaceae</taxon>
        <taxon>Mesoterricola</taxon>
    </lineage>
</organism>
<evidence type="ECO:0000256" key="1">
    <source>
        <dbReference type="ARBA" id="ARBA00008876"/>
    </source>
</evidence>